<evidence type="ECO:0000256" key="1">
    <source>
        <dbReference type="ARBA" id="ARBA00022490"/>
    </source>
</evidence>
<keyword evidence="3" id="KW-0699">rRNA-binding</keyword>
<dbReference type="Pfam" id="PF04751">
    <property type="entry name" value="DarP"/>
    <property type="match status" value="1"/>
</dbReference>
<keyword evidence="6" id="KW-1185">Reference proteome</keyword>
<evidence type="ECO:0000256" key="4">
    <source>
        <dbReference type="ARBA" id="ARBA00022884"/>
    </source>
</evidence>
<organism evidence="5 6">
    <name type="scientific">Usitatibacter rugosus</name>
    <dbReference type="NCBI Taxonomy" id="2732067"/>
    <lineage>
        <taxon>Bacteria</taxon>
        <taxon>Pseudomonadati</taxon>
        <taxon>Pseudomonadota</taxon>
        <taxon>Betaproteobacteria</taxon>
        <taxon>Nitrosomonadales</taxon>
        <taxon>Usitatibacteraceae</taxon>
        <taxon>Usitatibacter</taxon>
    </lineage>
</organism>
<dbReference type="PIRSF" id="PIRSF016183">
    <property type="entry name" value="UCP016183"/>
    <property type="match status" value="1"/>
</dbReference>
<dbReference type="GO" id="GO:0019843">
    <property type="term" value="F:rRNA binding"/>
    <property type="evidence" value="ECO:0007669"/>
    <property type="project" value="UniProtKB-KW"/>
</dbReference>
<evidence type="ECO:0008006" key="7">
    <source>
        <dbReference type="Google" id="ProtNLM"/>
    </source>
</evidence>
<keyword evidence="1" id="KW-0963">Cytoplasm</keyword>
<evidence type="ECO:0000313" key="5">
    <source>
        <dbReference type="EMBL" id="QJR10547.1"/>
    </source>
</evidence>
<dbReference type="PANTHER" id="PTHR38101">
    <property type="entry name" value="UPF0307 PROTEIN YJGA"/>
    <property type="match status" value="1"/>
</dbReference>
<reference evidence="5 6" key="1">
    <citation type="submission" date="2020-04" db="EMBL/GenBank/DDBJ databases">
        <title>Usitatibacter rugosus gen. nov., sp. nov. and Usitatibacter palustris sp. nov., novel members of Usitatibacteraceae fam. nov. within the order Nitrosomonadales isolated from soil.</title>
        <authorList>
            <person name="Huber K.J."/>
            <person name="Neumann-Schaal M."/>
            <person name="Geppert A."/>
            <person name="Luckner M."/>
            <person name="Wanner G."/>
            <person name="Overmann J."/>
        </authorList>
    </citation>
    <scope>NUCLEOTIDE SEQUENCE [LARGE SCALE GENOMIC DNA]</scope>
    <source>
        <strain evidence="5 6">0125_3</strain>
    </source>
</reference>
<dbReference type="Proteomes" id="UP000501534">
    <property type="component" value="Chromosome"/>
</dbReference>
<dbReference type="GO" id="GO:0042254">
    <property type="term" value="P:ribosome biogenesis"/>
    <property type="evidence" value="ECO:0007669"/>
    <property type="project" value="UniProtKB-KW"/>
</dbReference>
<dbReference type="EMBL" id="CP053069">
    <property type="protein sequence ID" value="QJR10547.1"/>
    <property type="molecule type" value="Genomic_DNA"/>
</dbReference>
<evidence type="ECO:0000256" key="3">
    <source>
        <dbReference type="ARBA" id="ARBA00022730"/>
    </source>
</evidence>
<dbReference type="PANTHER" id="PTHR38101:SF1">
    <property type="entry name" value="UPF0307 PROTEIN YJGA"/>
    <property type="match status" value="1"/>
</dbReference>
<evidence type="ECO:0000256" key="2">
    <source>
        <dbReference type="ARBA" id="ARBA00022517"/>
    </source>
</evidence>
<dbReference type="InterPro" id="IPR023153">
    <property type="entry name" value="DarP_sf"/>
</dbReference>
<dbReference type="CDD" id="cd16331">
    <property type="entry name" value="YjgA-like"/>
    <property type="match status" value="1"/>
</dbReference>
<dbReference type="SUPFAM" id="SSF158710">
    <property type="entry name" value="PSPTO4464-like"/>
    <property type="match status" value="1"/>
</dbReference>
<proteinExistence type="predicted"/>
<gene>
    <name evidence="5" type="ORF">DSM104443_01611</name>
</gene>
<sequence>MEDGEFISKTQRKKQMHDVQSLGVALTKLSPEQLARFNLPELLLDAILEAKRHTTHEAIRRQSQWIGKIMRDMDVAPIAAQLAALNAPTSRDTALFHRAEKWRTEILADPSLIATFVAEFPSADAKAIAILVEKAKAERAAERAPKHYRELFHAINDAVRKAQA</sequence>
<keyword evidence="4" id="KW-0694">RNA-binding</keyword>
<dbReference type="GO" id="GO:0005829">
    <property type="term" value="C:cytosol"/>
    <property type="evidence" value="ECO:0007669"/>
    <property type="project" value="TreeGrafter"/>
</dbReference>
<evidence type="ECO:0000313" key="6">
    <source>
        <dbReference type="Proteomes" id="UP000501534"/>
    </source>
</evidence>
<name>A0A6M4GYF5_9PROT</name>
<accession>A0A6M4GYF5</accession>
<keyword evidence="2" id="KW-0690">Ribosome biogenesis</keyword>
<dbReference type="InterPro" id="IPR006839">
    <property type="entry name" value="DarP"/>
</dbReference>
<dbReference type="KEGG" id="uru:DSM104443_01611"/>
<dbReference type="AlphaFoldDB" id="A0A6M4GYF5"/>
<dbReference type="RefSeq" id="WP_171091144.1">
    <property type="nucleotide sequence ID" value="NZ_CP053069.1"/>
</dbReference>
<protein>
    <recommendedName>
        <fullName evidence="7">Ribosome-associated protein</fullName>
    </recommendedName>
</protein>
<dbReference type="NCBIfam" id="NF003593">
    <property type="entry name" value="PRK05255.1-1"/>
    <property type="match status" value="1"/>
</dbReference>
<dbReference type="Gene3D" id="1.10.60.30">
    <property type="entry name" value="PSPTO4464-like domains"/>
    <property type="match status" value="2"/>
</dbReference>